<feature type="chain" id="PRO_5042848905" description="CopL family metal-binding regulatory protein" evidence="1">
    <location>
        <begin position="24"/>
        <end position="122"/>
    </location>
</feature>
<gene>
    <name evidence="2" type="ORF">SAMN05216550_108337</name>
</gene>
<dbReference type="AlphaFoldDB" id="A0AAQ1GGM5"/>
<sequence length="122" mass="12306">MPFLRRLLLVFAFALLSMRGASACEHAAVMPMTHAAQHVGQSVAQSAALHAADAGCMSSSAHQGSSHCHASCCVAGCGVHCGAPPLAARFEAWGAGAHAPPLVAVSLRAGITHAPLLPPPIV</sequence>
<name>A0AAQ1GGM5_9BURK</name>
<comment type="caution">
    <text evidence="2">The sequence shown here is derived from an EMBL/GenBank/DDBJ whole genome shotgun (WGS) entry which is preliminary data.</text>
</comment>
<organism evidence="2 3">
    <name type="scientific">Paraburkholderia tropica</name>
    <dbReference type="NCBI Taxonomy" id="92647"/>
    <lineage>
        <taxon>Bacteria</taxon>
        <taxon>Pseudomonadati</taxon>
        <taxon>Pseudomonadota</taxon>
        <taxon>Betaproteobacteria</taxon>
        <taxon>Burkholderiales</taxon>
        <taxon>Burkholderiaceae</taxon>
        <taxon>Paraburkholderia</taxon>
    </lineage>
</organism>
<dbReference type="EMBL" id="FNZM01000008">
    <property type="protein sequence ID" value="SEJ79914.1"/>
    <property type="molecule type" value="Genomic_DNA"/>
</dbReference>
<dbReference type="Proteomes" id="UP000183529">
    <property type="component" value="Unassembled WGS sequence"/>
</dbReference>
<evidence type="ECO:0000256" key="1">
    <source>
        <dbReference type="SAM" id="SignalP"/>
    </source>
</evidence>
<keyword evidence="1" id="KW-0732">Signal</keyword>
<proteinExistence type="predicted"/>
<evidence type="ECO:0000313" key="2">
    <source>
        <dbReference type="EMBL" id="SEJ79914.1"/>
    </source>
</evidence>
<evidence type="ECO:0008006" key="4">
    <source>
        <dbReference type="Google" id="ProtNLM"/>
    </source>
</evidence>
<feature type="signal peptide" evidence="1">
    <location>
        <begin position="1"/>
        <end position="23"/>
    </location>
</feature>
<evidence type="ECO:0000313" key="3">
    <source>
        <dbReference type="Proteomes" id="UP000183529"/>
    </source>
</evidence>
<protein>
    <recommendedName>
        <fullName evidence="4">CopL family metal-binding regulatory protein</fullName>
    </recommendedName>
</protein>
<reference evidence="2 3" key="1">
    <citation type="submission" date="2016-10" db="EMBL/GenBank/DDBJ databases">
        <authorList>
            <person name="Varghese N."/>
            <person name="Submissions S."/>
        </authorList>
    </citation>
    <scope>NUCLEOTIDE SEQUENCE [LARGE SCALE GENOMIC DNA]</scope>
    <source>
        <strain evidence="2 3">LMG 22274</strain>
    </source>
</reference>
<accession>A0AAQ1GGM5</accession>